<dbReference type="EMBL" id="JXRR01000010">
    <property type="protein sequence ID" value="KIL49140.1"/>
    <property type="molecule type" value="Genomic_DNA"/>
</dbReference>
<dbReference type="AlphaFoldDB" id="A0A0C2RG29"/>
<accession>A0A0C2RG29</accession>
<proteinExistence type="predicted"/>
<evidence type="ECO:0000313" key="2">
    <source>
        <dbReference type="Proteomes" id="UP000031972"/>
    </source>
</evidence>
<evidence type="ECO:0000313" key="1">
    <source>
        <dbReference type="EMBL" id="KIL49140.1"/>
    </source>
</evidence>
<sequence length="37" mass="4338">MRTADAVLFFIQKVQKAVYKLGVEKKGETSKVYFREE</sequence>
<comment type="caution">
    <text evidence="1">The sequence shown here is derived from an EMBL/GenBank/DDBJ whole genome shotgun (WGS) entry which is preliminary data.</text>
</comment>
<dbReference type="PATRIC" id="fig|220754.4.peg.1195"/>
<reference evidence="1 2" key="1">
    <citation type="submission" date="2015-01" db="EMBL/GenBank/DDBJ databases">
        <title>Jeotgalibacillus campisalis genome sequencing.</title>
        <authorList>
            <person name="Goh K.M."/>
            <person name="Chan K.-G."/>
            <person name="Yaakop A.S."/>
            <person name="Ee R."/>
            <person name="Gan H.M."/>
            <person name="Chan C.S."/>
        </authorList>
    </citation>
    <scope>NUCLEOTIDE SEQUENCE [LARGE SCALE GENOMIC DNA]</scope>
    <source>
        <strain evidence="1 2">SF-57</strain>
    </source>
</reference>
<organism evidence="1 2">
    <name type="scientific">Jeotgalibacillus campisalis</name>
    <dbReference type="NCBI Taxonomy" id="220754"/>
    <lineage>
        <taxon>Bacteria</taxon>
        <taxon>Bacillati</taxon>
        <taxon>Bacillota</taxon>
        <taxon>Bacilli</taxon>
        <taxon>Bacillales</taxon>
        <taxon>Caryophanaceae</taxon>
        <taxon>Jeotgalibacillus</taxon>
    </lineage>
</organism>
<dbReference type="Proteomes" id="UP000031972">
    <property type="component" value="Unassembled WGS sequence"/>
</dbReference>
<name>A0A0C2RG29_9BACL</name>
<gene>
    <name evidence="1" type="ORF">KR50_11750</name>
</gene>
<protein>
    <submittedName>
        <fullName evidence="1">Uncharacterized protein</fullName>
    </submittedName>
</protein>
<keyword evidence="2" id="KW-1185">Reference proteome</keyword>